<dbReference type="PROSITE" id="PS50977">
    <property type="entry name" value="HTH_TETR_2"/>
    <property type="match status" value="1"/>
</dbReference>
<dbReference type="Proteomes" id="UP000193435">
    <property type="component" value="Unassembled WGS sequence"/>
</dbReference>
<dbReference type="Gene3D" id="1.10.357.10">
    <property type="entry name" value="Tetracycline Repressor, domain 2"/>
    <property type="match status" value="1"/>
</dbReference>
<protein>
    <submittedName>
        <fullName evidence="4">Transcriptional regulator, TetR family</fullName>
    </submittedName>
</protein>
<evidence type="ECO:0000313" key="4">
    <source>
        <dbReference type="EMBL" id="SMH37542.1"/>
    </source>
</evidence>
<dbReference type="GO" id="GO:0003677">
    <property type="term" value="F:DNA binding"/>
    <property type="evidence" value="ECO:0007669"/>
    <property type="project" value="UniProtKB-UniRule"/>
</dbReference>
<evidence type="ECO:0000313" key="5">
    <source>
        <dbReference type="Proteomes" id="UP000193435"/>
    </source>
</evidence>
<evidence type="ECO:0000259" key="3">
    <source>
        <dbReference type="PROSITE" id="PS50977"/>
    </source>
</evidence>
<dbReference type="SUPFAM" id="SSF46689">
    <property type="entry name" value="Homeodomain-like"/>
    <property type="match status" value="1"/>
</dbReference>
<organism evidence="4 5">
    <name type="scientific">Carnobacterium iners</name>
    <dbReference type="NCBI Taxonomy" id="1073423"/>
    <lineage>
        <taxon>Bacteria</taxon>
        <taxon>Bacillati</taxon>
        <taxon>Bacillota</taxon>
        <taxon>Bacilli</taxon>
        <taxon>Lactobacillales</taxon>
        <taxon>Carnobacteriaceae</taxon>
        <taxon>Carnobacterium</taxon>
    </lineage>
</organism>
<dbReference type="PANTHER" id="PTHR30055">
    <property type="entry name" value="HTH-TYPE TRANSCRIPTIONAL REGULATOR RUTR"/>
    <property type="match status" value="1"/>
</dbReference>
<dbReference type="InterPro" id="IPR009057">
    <property type="entry name" value="Homeodomain-like_sf"/>
</dbReference>
<dbReference type="InterPro" id="IPR001647">
    <property type="entry name" value="HTH_TetR"/>
</dbReference>
<dbReference type="PRINTS" id="PR00455">
    <property type="entry name" value="HTHTETR"/>
</dbReference>
<dbReference type="OrthoDB" id="9780824at2"/>
<dbReference type="Pfam" id="PF00440">
    <property type="entry name" value="TetR_N"/>
    <property type="match status" value="1"/>
</dbReference>
<feature type="domain" description="HTH tetR-type" evidence="3">
    <location>
        <begin position="19"/>
        <end position="79"/>
    </location>
</feature>
<name>A0A1X7NJE0_9LACT</name>
<gene>
    <name evidence="4" type="ORF">SAMN04488700_2008</name>
</gene>
<dbReference type="PROSITE" id="PS01081">
    <property type="entry name" value="HTH_TETR_1"/>
    <property type="match status" value="1"/>
</dbReference>
<evidence type="ECO:0000256" key="2">
    <source>
        <dbReference type="PROSITE-ProRule" id="PRU00335"/>
    </source>
</evidence>
<evidence type="ECO:0000256" key="1">
    <source>
        <dbReference type="ARBA" id="ARBA00023125"/>
    </source>
</evidence>
<dbReference type="GO" id="GO:0006355">
    <property type="term" value="P:regulation of DNA-templated transcription"/>
    <property type="evidence" value="ECO:0007669"/>
    <property type="project" value="UniProtKB-ARBA"/>
</dbReference>
<keyword evidence="1 2" id="KW-0238">DNA-binding</keyword>
<dbReference type="EMBL" id="FXBJ01000002">
    <property type="protein sequence ID" value="SMH37542.1"/>
    <property type="molecule type" value="Genomic_DNA"/>
</dbReference>
<dbReference type="AlphaFoldDB" id="A0A1X7NJE0"/>
<accession>A0A1X7NJE0</accession>
<proteinExistence type="predicted"/>
<dbReference type="RefSeq" id="WP_085560077.1">
    <property type="nucleotide sequence ID" value="NZ_FOAH01000008.1"/>
</dbReference>
<sequence length="218" mass="25209">MDSILILFEKRIRDNKSLTPKMIDILKASLELFSCKGYSNTSTKDIAKAANVAEGTIFKHFGSKENLLYATLIPLLKHTLAQEWKDQLALVKQNIEAYPFPIFLREVLEEKTTYAGDNIKVFKILYMEFIYQEDMRKNLMTLIPKDIVKEINEVLDYYKKKKQVVNLPNKELFRFLAGTLMTFVITVELIPATEEEKALEMENMITFLIKGLTPEAIT</sequence>
<keyword evidence="5" id="KW-1185">Reference proteome</keyword>
<dbReference type="STRING" id="1073423.SAMN04488700_2008"/>
<feature type="DNA-binding region" description="H-T-H motif" evidence="2">
    <location>
        <begin position="42"/>
        <end position="61"/>
    </location>
</feature>
<dbReference type="InterPro" id="IPR023772">
    <property type="entry name" value="DNA-bd_HTH_TetR-type_CS"/>
</dbReference>
<reference evidence="4 5" key="1">
    <citation type="submission" date="2017-04" db="EMBL/GenBank/DDBJ databases">
        <authorList>
            <person name="Afonso C.L."/>
            <person name="Miller P.J."/>
            <person name="Scott M.A."/>
            <person name="Spackman E."/>
            <person name="Goraichik I."/>
            <person name="Dimitrov K.M."/>
            <person name="Suarez D.L."/>
            <person name="Swayne D.E."/>
        </authorList>
    </citation>
    <scope>NUCLEOTIDE SEQUENCE [LARGE SCALE GENOMIC DNA]</scope>
    <source>
        <strain evidence="4 5">LMG26642</strain>
    </source>
</reference>
<dbReference type="InterPro" id="IPR050109">
    <property type="entry name" value="HTH-type_TetR-like_transc_reg"/>
</dbReference>